<dbReference type="SMART" id="SM00530">
    <property type="entry name" value="HTH_XRE"/>
    <property type="match status" value="1"/>
</dbReference>
<keyword evidence="2" id="KW-1133">Transmembrane helix</keyword>
<dbReference type="InterPro" id="IPR021224">
    <property type="entry name" value="DUF2690"/>
</dbReference>
<proteinExistence type="predicted"/>
<dbReference type="InterPro" id="IPR001387">
    <property type="entry name" value="Cro/C1-type_HTH"/>
</dbReference>
<keyword evidence="2" id="KW-0812">Transmembrane</keyword>
<accession>A0AAU8G398</accession>
<keyword evidence="2" id="KW-0472">Membrane</keyword>
<protein>
    <submittedName>
        <fullName evidence="4">Helix-turn-helix domain-containing protein</fullName>
    </submittedName>
</protein>
<dbReference type="PROSITE" id="PS50943">
    <property type="entry name" value="HTH_CROC1"/>
    <property type="match status" value="1"/>
</dbReference>
<dbReference type="Gene3D" id="1.10.260.40">
    <property type="entry name" value="lambda repressor-like DNA-binding domains"/>
    <property type="match status" value="1"/>
</dbReference>
<evidence type="ECO:0000256" key="2">
    <source>
        <dbReference type="SAM" id="Phobius"/>
    </source>
</evidence>
<dbReference type="AlphaFoldDB" id="A0AAU8G398"/>
<feature type="region of interest" description="Disordered" evidence="1">
    <location>
        <begin position="80"/>
        <end position="99"/>
    </location>
</feature>
<feature type="transmembrane region" description="Helical" evidence="2">
    <location>
        <begin position="112"/>
        <end position="135"/>
    </location>
</feature>
<dbReference type="InterPro" id="IPR010982">
    <property type="entry name" value="Lambda_DNA-bd_dom_sf"/>
</dbReference>
<evidence type="ECO:0000313" key="4">
    <source>
        <dbReference type="EMBL" id="XCH30687.1"/>
    </source>
</evidence>
<evidence type="ECO:0000259" key="3">
    <source>
        <dbReference type="PROSITE" id="PS50943"/>
    </source>
</evidence>
<dbReference type="SUPFAM" id="SSF47413">
    <property type="entry name" value="lambda repressor-like DNA-binding domains"/>
    <property type="match status" value="1"/>
</dbReference>
<organism evidence="4">
    <name type="scientific">Cellulosimicrobium sp. ES-005</name>
    <dbReference type="NCBI Taxonomy" id="3163031"/>
    <lineage>
        <taxon>Bacteria</taxon>
        <taxon>Bacillati</taxon>
        <taxon>Actinomycetota</taxon>
        <taxon>Actinomycetes</taxon>
        <taxon>Micrococcales</taxon>
        <taxon>Promicromonosporaceae</taxon>
        <taxon>Cellulosimicrobium</taxon>
    </lineage>
</organism>
<sequence>MSAAPEFDTLDEFVRDLRALRARAGDPTLEALARRTGVSKSVLSDALAGKRLPTARTVEALVRELGGDVGVFVARRSDLDTTSRSSAGAPTNHPTASPSVPVRMVRRTTSTWLAVAAGLVGVVVGAVGAAVVGLVTEPAGVAETASPPAVAESSSARITVATGEDPAATECVEDAAVVAAEDRTNDTLLEIVWSDACQAGWARITRYDGKAAGNVVSASIFREVAPAGADRQDTTEPGVQGAYTTLLVRPTPDTRVCAVGEITLAGEHISLGEPICL</sequence>
<reference evidence="4" key="1">
    <citation type="submission" date="2024-06" db="EMBL/GenBank/DDBJ databases">
        <title>Complete genome sequence of the cellulolytic actinobacterium, Cellulosimicrobium ES-005.</title>
        <authorList>
            <person name="Matthews C.T."/>
            <person name="Underwood K.D."/>
            <person name="Ghanchi K.M."/>
            <person name="Fields S.D."/>
            <person name="Gardner S.G."/>
        </authorList>
    </citation>
    <scope>NUCLEOTIDE SEQUENCE</scope>
    <source>
        <strain evidence="4">ES-005</strain>
    </source>
</reference>
<gene>
    <name evidence="4" type="ORF">ABRQ22_03110</name>
</gene>
<feature type="domain" description="HTH cro/C1-type" evidence="3">
    <location>
        <begin position="17"/>
        <end position="72"/>
    </location>
</feature>
<name>A0AAU8G398_9MICO</name>
<dbReference type="CDD" id="cd00093">
    <property type="entry name" value="HTH_XRE"/>
    <property type="match status" value="1"/>
</dbReference>
<dbReference type="RefSeq" id="WP_353708540.1">
    <property type="nucleotide sequence ID" value="NZ_CP159290.1"/>
</dbReference>
<feature type="compositionally biased region" description="Polar residues" evidence="1">
    <location>
        <begin position="88"/>
        <end position="98"/>
    </location>
</feature>
<dbReference type="GO" id="GO:0003677">
    <property type="term" value="F:DNA binding"/>
    <property type="evidence" value="ECO:0007669"/>
    <property type="project" value="InterPro"/>
</dbReference>
<dbReference type="Pfam" id="PF10901">
    <property type="entry name" value="DUF2690"/>
    <property type="match status" value="1"/>
</dbReference>
<dbReference type="Pfam" id="PF13560">
    <property type="entry name" value="HTH_31"/>
    <property type="match status" value="1"/>
</dbReference>
<evidence type="ECO:0000256" key="1">
    <source>
        <dbReference type="SAM" id="MobiDB-lite"/>
    </source>
</evidence>
<dbReference type="EMBL" id="CP159290">
    <property type="protein sequence ID" value="XCH30687.1"/>
    <property type="molecule type" value="Genomic_DNA"/>
</dbReference>